<reference evidence="2" key="1">
    <citation type="submission" date="2016-04" db="EMBL/GenBank/DDBJ databases">
        <authorList>
            <person name="Nguyen H.D."/>
            <person name="Samba Siva P."/>
            <person name="Cullis J."/>
            <person name="Levesque C.A."/>
            <person name="Hambleton S."/>
        </authorList>
    </citation>
    <scope>NUCLEOTIDE SEQUENCE</scope>
    <source>
        <strain evidence="2">DAOMC 236422</strain>
    </source>
</reference>
<comment type="caution">
    <text evidence="2">The sequence shown here is derived from an EMBL/GenBank/DDBJ whole genome shotgun (WGS) entry which is preliminary data.</text>
</comment>
<dbReference type="EMBL" id="LWDG02000274">
    <property type="protein sequence ID" value="KAE8266957.1"/>
    <property type="molecule type" value="Genomic_DNA"/>
</dbReference>
<organism evidence="2 3">
    <name type="scientific">Tilletia walkeri</name>
    <dbReference type="NCBI Taxonomy" id="117179"/>
    <lineage>
        <taxon>Eukaryota</taxon>
        <taxon>Fungi</taxon>
        <taxon>Dikarya</taxon>
        <taxon>Basidiomycota</taxon>
        <taxon>Ustilaginomycotina</taxon>
        <taxon>Exobasidiomycetes</taxon>
        <taxon>Tilletiales</taxon>
        <taxon>Tilletiaceae</taxon>
        <taxon>Tilletia</taxon>
    </lineage>
</organism>
<protein>
    <submittedName>
        <fullName evidence="2">Uncharacterized protein</fullName>
    </submittedName>
</protein>
<keyword evidence="3" id="KW-1185">Reference proteome</keyword>
<keyword evidence="1" id="KW-0812">Transmembrane</keyword>
<sequence length="113" mass="12560">MCHATWSYLAHALAAHAALELAIIFLRHLRGGTKAEVDKILNDQEANHYGVLIQPLTLVATDFDETNTDLEAERAKGFELCSQIKTQQEQLVIAQHHLNRTKASAAKSIADER</sequence>
<keyword evidence="1" id="KW-0472">Membrane</keyword>
<gene>
    <name evidence="2" type="ORF">A4X09_0g5385</name>
</gene>
<reference evidence="2" key="2">
    <citation type="journal article" date="2019" name="IMA Fungus">
        <title>Genome sequencing and comparison of five Tilletia species to identify candidate genes for the detection of regulated species infecting wheat.</title>
        <authorList>
            <person name="Nguyen H.D.T."/>
            <person name="Sultana T."/>
            <person name="Kesanakurti P."/>
            <person name="Hambleton S."/>
        </authorList>
    </citation>
    <scope>NUCLEOTIDE SEQUENCE</scope>
    <source>
        <strain evidence="2">DAOMC 236422</strain>
    </source>
</reference>
<keyword evidence="1" id="KW-1133">Transmembrane helix</keyword>
<accession>A0A8X7N5V4</accession>
<proteinExistence type="predicted"/>
<evidence type="ECO:0000313" key="2">
    <source>
        <dbReference type="EMBL" id="KAE8266957.1"/>
    </source>
</evidence>
<evidence type="ECO:0000313" key="3">
    <source>
        <dbReference type="Proteomes" id="UP000078113"/>
    </source>
</evidence>
<evidence type="ECO:0000256" key="1">
    <source>
        <dbReference type="SAM" id="Phobius"/>
    </source>
</evidence>
<feature type="transmembrane region" description="Helical" evidence="1">
    <location>
        <begin position="6"/>
        <end position="26"/>
    </location>
</feature>
<dbReference type="AlphaFoldDB" id="A0A8X7N5V4"/>
<dbReference type="Proteomes" id="UP000078113">
    <property type="component" value="Unassembled WGS sequence"/>
</dbReference>
<name>A0A8X7N5V4_9BASI</name>